<dbReference type="RefSeq" id="WP_275415330.1">
    <property type="nucleotide sequence ID" value="NZ_BAAAKY010000052.1"/>
</dbReference>
<organism evidence="2 3">
    <name type="scientific">Planotetraspora silvatica</name>
    <dbReference type="NCBI Taxonomy" id="234614"/>
    <lineage>
        <taxon>Bacteria</taxon>
        <taxon>Bacillati</taxon>
        <taxon>Actinomycetota</taxon>
        <taxon>Actinomycetes</taxon>
        <taxon>Streptosporangiales</taxon>
        <taxon>Streptosporangiaceae</taxon>
        <taxon>Planotetraspora</taxon>
    </lineage>
</organism>
<feature type="transmembrane region" description="Helical" evidence="1">
    <location>
        <begin position="15"/>
        <end position="34"/>
    </location>
</feature>
<evidence type="ECO:0000256" key="1">
    <source>
        <dbReference type="SAM" id="Phobius"/>
    </source>
</evidence>
<evidence type="ECO:0000313" key="3">
    <source>
        <dbReference type="Proteomes" id="UP000644610"/>
    </source>
</evidence>
<keyword evidence="3" id="KW-1185">Reference proteome</keyword>
<accession>A0A8J3XRZ9</accession>
<keyword evidence="1" id="KW-0812">Transmembrane</keyword>
<name>A0A8J3XRZ9_9ACTN</name>
<reference evidence="2" key="1">
    <citation type="submission" date="2021-01" db="EMBL/GenBank/DDBJ databases">
        <title>Whole genome shotgun sequence of Planotetraspora silvatica NBRC 100141.</title>
        <authorList>
            <person name="Komaki H."/>
            <person name="Tamura T."/>
        </authorList>
    </citation>
    <scope>NUCLEOTIDE SEQUENCE</scope>
    <source>
        <strain evidence="2">NBRC 100141</strain>
    </source>
</reference>
<proteinExistence type="predicted"/>
<evidence type="ECO:0000313" key="2">
    <source>
        <dbReference type="EMBL" id="GII50794.1"/>
    </source>
</evidence>
<keyword evidence="1" id="KW-0472">Membrane</keyword>
<dbReference type="AlphaFoldDB" id="A0A8J3XRZ9"/>
<gene>
    <name evidence="2" type="ORF">Psi02_72180</name>
</gene>
<sequence length="44" mass="4811">MEHLAAMAPPGSSTVLSWILTGVAVIVVVGLLVYRFATRKRRSR</sequence>
<protein>
    <submittedName>
        <fullName evidence="2">Uncharacterized protein</fullName>
    </submittedName>
</protein>
<dbReference type="Proteomes" id="UP000644610">
    <property type="component" value="Unassembled WGS sequence"/>
</dbReference>
<dbReference type="EMBL" id="BOOQ01000056">
    <property type="protein sequence ID" value="GII50794.1"/>
    <property type="molecule type" value="Genomic_DNA"/>
</dbReference>
<comment type="caution">
    <text evidence="2">The sequence shown here is derived from an EMBL/GenBank/DDBJ whole genome shotgun (WGS) entry which is preliminary data.</text>
</comment>
<keyword evidence="1" id="KW-1133">Transmembrane helix</keyword>